<dbReference type="GO" id="GO:0016491">
    <property type="term" value="F:oxidoreductase activity"/>
    <property type="evidence" value="ECO:0007669"/>
    <property type="project" value="UniProtKB-KW"/>
</dbReference>
<dbReference type="GO" id="GO:0016020">
    <property type="term" value="C:membrane"/>
    <property type="evidence" value="ECO:0007669"/>
    <property type="project" value="TreeGrafter"/>
</dbReference>
<dbReference type="AlphaFoldDB" id="A0A5C7EFN6"/>
<dbReference type="InParanoid" id="A0A5C7EFN6"/>
<keyword evidence="2" id="KW-0560">Oxidoreductase</keyword>
<sequence length="248" mass="26125">MTGASSGLGAALAGCYAARDATLALIARHRERLHAVAKAFPRAVPYCADVRDGAAMSAVARDFIDRFGPPDVVIANAGVSTGTLTEYPEDVERFQTVLDINVMGLVKTFHPFLAAMREAGRGTLAGIASVAGVRGLPGAGAYSASKAAAIAYLESLRVELRGTGIRVVTVCPGYIATPMTARNPYRMPFLLSADEAARRIVRAIDAGRRVATIPWQMAIVARILAVLPPALYDALLARAPRKPRGNLG</sequence>
<dbReference type="SUPFAM" id="SSF51735">
    <property type="entry name" value="NAD(P)-binding Rossmann-fold domains"/>
    <property type="match status" value="1"/>
</dbReference>
<dbReference type="InterPro" id="IPR002347">
    <property type="entry name" value="SDR_fam"/>
</dbReference>
<dbReference type="Gene3D" id="3.40.50.720">
    <property type="entry name" value="NAD(P)-binding Rossmann-like Domain"/>
    <property type="match status" value="1"/>
</dbReference>
<dbReference type="EMBL" id="VPFL01000018">
    <property type="protein sequence ID" value="TXF11040.1"/>
    <property type="molecule type" value="Genomic_DNA"/>
</dbReference>
<dbReference type="PRINTS" id="PR00081">
    <property type="entry name" value="GDHRDH"/>
</dbReference>
<evidence type="ECO:0000256" key="1">
    <source>
        <dbReference type="ARBA" id="ARBA00006484"/>
    </source>
</evidence>
<dbReference type="InterPro" id="IPR020904">
    <property type="entry name" value="Sc_DH/Rdtase_CS"/>
</dbReference>
<protein>
    <submittedName>
        <fullName evidence="4">SDR family oxidoreductase</fullName>
    </submittedName>
</protein>
<reference evidence="4 5" key="1">
    <citation type="submission" date="2019-08" db="EMBL/GenBank/DDBJ databases">
        <title>Pelomicrobium methylotrophicum gen. nov., sp. nov. a moderately thermophilic, facultatively anaerobic, lithoautotrophic and methylotrophic bacterium isolated from a terrestrial mud volcano.</title>
        <authorList>
            <person name="Slobodkina G.B."/>
            <person name="Merkel A.Y."/>
            <person name="Slobodkin A.I."/>
        </authorList>
    </citation>
    <scope>NUCLEOTIDE SEQUENCE [LARGE SCALE GENOMIC DNA]</scope>
    <source>
        <strain evidence="4 5">SM250</strain>
    </source>
</reference>
<dbReference type="PANTHER" id="PTHR44196">
    <property type="entry name" value="DEHYDROGENASE/REDUCTASE SDR FAMILY MEMBER 7B"/>
    <property type="match status" value="1"/>
</dbReference>
<dbReference type="PROSITE" id="PS00061">
    <property type="entry name" value="ADH_SHORT"/>
    <property type="match status" value="1"/>
</dbReference>
<gene>
    <name evidence="4" type="ORF">FR698_12605</name>
</gene>
<evidence type="ECO:0000256" key="3">
    <source>
        <dbReference type="RuleBase" id="RU000363"/>
    </source>
</evidence>
<dbReference type="Pfam" id="PF00106">
    <property type="entry name" value="adh_short"/>
    <property type="match status" value="1"/>
</dbReference>
<dbReference type="NCBIfam" id="NF005437">
    <property type="entry name" value="PRK07024.1"/>
    <property type="match status" value="1"/>
</dbReference>
<name>A0A5C7EFN6_9PROT</name>
<comment type="caution">
    <text evidence="4">The sequence shown here is derived from an EMBL/GenBank/DDBJ whole genome shotgun (WGS) entry which is preliminary data.</text>
</comment>
<keyword evidence="5" id="KW-1185">Reference proteome</keyword>
<accession>A0A5C7EFN6</accession>
<dbReference type="OrthoDB" id="9797538at2"/>
<evidence type="ECO:0000256" key="2">
    <source>
        <dbReference type="ARBA" id="ARBA00023002"/>
    </source>
</evidence>
<dbReference type="Proteomes" id="UP000321201">
    <property type="component" value="Unassembled WGS sequence"/>
</dbReference>
<evidence type="ECO:0000313" key="5">
    <source>
        <dbReference type="Proteomes" id="UP000321201"/>
    </source>
</evidence>
<proteinExistence type="inferred from homology"/>
<dbReference type="PANTHER" id="PTHR44196:SF1">
    <property type="entry name" value="DEHYDROGENASE_REDUCTASE SDR FAMILY MEMBER 7B"/>
    <property type="match status" value="1"/>
</dbReference>
<dbReference type="InterPro" id="IPR036291">
    <property type="entry name" value="NAD(P)-bd_dom_sf"/>
</dbReference>
<evidence type="ECO:0000313" key="4">
    <source>
        <dbReference type="EMBL" id="TXF11040.1"/>
    </source>
</evidence>
<dbReference type="PRINTS" id="PR00080">
    <property type="entry name" value="SDRFAMILY"/>
</dbReference>
<organism evidence="4 5">
    <name type="scientific">Pelomicrobium methylotrophicum</name>
    <dbReference type="NCBI Taxonomy" id="2602750"/>
    <lineage>
        <taxon>Bacteria</taxon>
        <taxon>Pseudomonadati</taxon>
        <taxon>Pseudomonadota</taxon>
        <taxon>Hydrogenophilia</taxon>
        <taxon>Hydrogenophilia incertae sedis</taxon>
        <taxon>Pelomicrobium</taxon>
    </lineage>
</organism>
<comment type="similarity">
    <text evidence="1 3">Belongs to the short-chain dehydrogenases/reductases (SDR) family.</text>
</comment>